<dbReference type="EMBL" id="FOZL01000001">
    <property type="protein sequence ID" value="SFR97642.1"/>
    <property type="molecule type" value="Genomic_DNA"/>
</dbReference>
<name>A0A1I6L2H5_9BACT</name>
<sequence length="43" mass="5021">MTRTLYVARPATHLVRRWMATTDPRRPLTSVWVVVPRSTTRPS</sequence>
<dbReference type="STRING" id="474950.SAMN05421771_0156"/>
<reference evidence="1 2" key="1">
    <citation type="submission" date="2016-10" db="EMBL/GenBank/DDBJ databases">
        <authorList>
            <person name="de Groot N.N."/>
        </authorList>
    </citation>
    <scope>NUCLEOTIDE SEQUENCE [LARGE SCALE GENOMIC DNA]</scope>
    <source>
        <strain evidence="1 2">DSM 21001</strain>
    </source>
</reference>
<proteinExistence type="predicted"/>
<dbReference type="RefSeq" id="WP_281245472.1">
    <property type="nucleotide sequence ID" value="NZ_FOZL01000001.1"/>
</dbReference>
<protein>
    <submittedName>
        <fullName evidence="1">Uncharacterized protein</fullName>
    </submittedName>
</protein>
<dbReference type="AlphaFoldDB" id="A0A1I6L2H5"/>
<dbReference type="Proteomes" id="UP000199024">
    <property type="component" value="Unassembled WGS sequence"/>
</dbReference>
<accession>A0A1I6L2H5</accession>
<evidence type="ECO:0000313" key="2">
    <source>
        <dbReference type="Proteomes" id="UP000199024"/>
    </source>
</evidence>
<keyword evidence="2" id="KW-1185">Reference proteome</keyword>
<gene>
    <name evidence="1" type="ORF">SAMN05421771_0156</name>
</gene>
<organism evidence="1 2">
    <name type="scientific">Granulicella pectinivorans</name>
    <dbReference type="NCBI Taxonomy" id="474950"/>
    <lineage>
        <taxon>Bacteria</taxon>
        <taxon>Pseudomonadati</taxon>
        <taxon>Acidobacteriota</taxon>
        <taxon>Terriglobia</taxon>
        <taxon>Terriglobales</taxon>
        <taxon>Acidobacteriaceae</taxon>
        <taxon>Granulicella</taxon>
    </lineage>
</organism>
<evidence type="ECO:0000313" key="1">
    <source>
        <dbReference type="EMBL" id="SFR97642.1"/>
    </source>
</evidence>